<gene>
    <name evidence="4" type="primary">LOC111309367</name>
</gene>
<evidence type="ECO:0000313" key="3">
    <source>
        <dbReference type="Proteomes" id="UP000515121"/>
    </source>
</evidence>
<evidence type="ECO:0000259" key="2">
    <source>
        <dbReference type="PROSITE" id="PS50104"/>
    </source>
</evidence>
<dbReference type="SUPFAM" id="SSF52200">
    <property type="entry name" value="Toll/Interleukin receptor TIR domain"/>
    <property type="match status" value="1"/>
</dbReference>
<name>A0A6P6AH93_DURZI</name>
<dbReference type="GeneID" id="111309367"/>
<dbReference type="PANTHER" id="PTHR32009:SF121">
    <property type="entry name" value="SIMILAR TO PART OF DISEASE RESISTANCE PROTEIN-RELATED"/>
    <property type="match status" value="1"/>
</dbReference>
<keyword evidence="1" id="KW-0520">NAD</keyword>
<dbReference type="Pfam" id="PF01582">
    <property type="entry name" value="TIR"/>
    <property type="match status" value="1"/>
</dbReference>
<feature type="domain" description="TIR" evidence="2">
    <location>
        <begin position="12"/>
        <end position="178"/>
    </location>
</feature>
<sequence length="226" mass="26466">MSSSSSSSIYPWKYDIFLSFRGKETRKSFVHHLYVALNRNGINTFRDDNNIRRGEDIALELLETIGESWGSIIVFSEGYAFSSWCLDELVEIVKQRNERGHQVYPIFYNVEVSDLKYQRGRVHEAFGMHEERCKDNKKKMQRWRDALSQVADISGWLLKDQYESIFIEDIVKKISTKLSQTYSQLKHLNSKFNIGQDDVRTIGVCGTSGTRWTICIHLQHWMPEQL</sequence>
<dbReference type="InterPro" id="IPR000157">
    <property type="entry name" value="TIR_dom"/>
</dbReference>
<organism evidence="3 4">
    <name type="scientific">Durio zibethinus</name>
    <name type="common">Durian</name>
    <dbReference type="NCBI Taxonomy" id="66656"/>
    <lineage>
        <taxon>Eukaryota</taxon>
        <taxon>Viridiplantae</taxon>
        <taxon>Streptophyta</taxon>
        <taxon>Embryophyta</taxon>
        <taxon>Tracheophyta</taxon>
        <taxon>Spermatophyta</taxon>
        <taxon>Magnoliopsida</taxon>
        <taxon>eudicotyledons</taxon>
        <taxon>Gunneridae</taxon>
        <taxon>Pentapetalae</taxon>
        <taxon>rosids</taxon>
        <taxon>malvids</taxon>
        <taxon>Malvales</taxon>
        <taxon>Malvaceae</taxon>
        <taxon>Helicteroideae</taxon>
        <taxon>Durio</taxon>
    </lineage>
</organism>
<dbReference type="PROSITE" id="PS50104">
    <property type="entry name" value="TIR"/>
    <property type="match status" value="1"/>
</dbReference>
<protein>
    <submittedName>
        <fullName evidence="4">Toll/interleukin-1 receptor-like protein</fullName>
    </submittedName>
</protein>
<dbReference type="RefSeq" id="XP_022764176.1">
    <property type="nucleotide sequence ID" value="XM_022908441.1"/>
</dbReference>
<dbReference type="FunFam" id="3.40.50.10140:FF:000007">
    <property type="entry name" value="Disease resistance protein (TIR-NBS-LRR class)"/>
    <property type="match status" value="1"/>
</dbReference>
<dbReference type="Gene3D" id="3.40.50.10140">
    <property type="entry name" value="Toll/interleukin-1 receptor homology (TIR) domain"/>
    <property type="match status" value="1"/>
</dbReference>
<dbReference type="OrthoDB" id="1735438at2759"/>
<dbReference type="AlphaFoldDB" id="A0A6P6AH93"/>
<proteinExistence type="predicted"/>
<dbReference type="Proteomes" id="UP000515121">
    <property type="component" value="Unplaced"/>
</dbReference>
<dbReference type="PANTHER" id="PTHR32009">
    <property type="entry name" value="TMV RESISTANCE PROTEIN N-LIKE"/>
    <property type="match status" value="1"/>
</dbReference>
<keyword evidence="3" id="KW-1185">Reference proteome</keyword>
<accession>A0A6P6AH93</accession>
<dbReference type="SMART" id="SM00255">
    <property type="entry name" value="TIR"/>
    <property type="match status" value="1"/>
</dbReference>
<dbReference type="KEGG" id="dzi:111309367"/>
<evidence type="ECO:0000313" key="4">
    <source>
        <dbReference type="RefSeq" id="XP_022764176.1"/>
    </source>
</evidence>
<dbReference type="GO" id="GO:0007165">
    <property type="term" value="P:signal transduction"/>
    <property type="evidence" value="ECO:0007669"/>
    <property type="project" value="InterPro"/>
</dbReference>
<dbReference type="InterPro" id="IPR035897">
    <property type="entry name" value="Toll_tir_struct_dom_sf"/>
</dbReference>
<evidence type="ECO:0000256" key="1">
    <source>
        <dbReference type="ARBA" id="ARBA00023027"/>
    </source>
</evidence>
<reference evidence="4" key="1">
    <citation type="submission" date="2025-08" db="UniProtKB">
        <authorList>
            <consortium name="RefSeq"/>
        </authorList>
    </citation>
    <scope>IDENTIFICATION</scope>
    <source>
        <tissue evidence="4">Fruit stalk</tissue>
    </source>
</reference>